<proteinExistence type="predicted"/>
<accession>A0A2T9Z5G4</accession>
<dbReference type="AlphaFoldDB" id="A0A2T9Z5G4"/>
<dbReference type="PANTHER" id="PTHR13374">
    <property type="entry name" value="DET1 HOMOLOG DE-ETIOLATED-1 HOMOLOG"/>
    <property type="match status" value="1"/>
</dbReference>
<dbReference type="InterPro" id="IPR019138">
    <property type="entry name" value="De-etiolated_protein_1_Det1"/>
</dbReference>
<dbReference type="EMBL" id="MBFS01002220">
    <property type="protein sequence ID" value="PVU99791.1"/>
    <property type="molecule type" value="Genomic_DNA"/>
</dbReference>
<organism evidence="3 4">
    <name type="scientific">Smittium megazygosporum</name>
    <dbReference type="NCBI Taxonomy" id="133381"/>
    <lineage>
        <taxon>Eukaryota</taxon>
        <taxon>Fungi</taxon>
        <taxon>Fungi incertae sedis</taxon>
        <taxon>Zoopagomycota</taxon>
        <taxon>Kickxellomycotina</taxon>
        <taxon>Harpellomycetes</taxon>
        <taxon>Harpellales</taxon>
        <taxon>Legeriomycetaceae</taxon>
        <taxon>Smittium</taxon>
    </lineage>
</organism>
<dbReference type="PANTHER" id="PTHR13374:SF3">
    <property type="entry name" value="DET1 HOMOLOG"/>
    <property type="match status" value="1"/>
</dbReference>
<dbReference type="OrthoDB" id="18339at2759"/>
<dbReference type="STRING" id="133381.A0A2T9Z5G4"/>
<comment type="caution">
    <text evidence="3">The sequence shown here is derived from an EMBL/GenBank/DDBJ whole genome shotgun (WGS) entry which is preliminary data.</text>
</comment>
<evidence type="ECO:0000256" key="2">
    <source>
        <dbReference type="SAM" id="MobiDB-lite"/>
    </source>
</evidence>
<feature type="region of interest" description="Disordered" evidence="2">
    <location>
        <begin position="181"/>
        <end position="202"/>
    </location>
</feature>
<dbReference type="GO" id="GO:0016567">
    <property type="term" value="P:protein ubiquitination"/>
    <property type="evidence" value="ECO:0007669"/>
    <property type="project" value="TreeGrafter"/>
</dbReference>
<name>A0A2T9Z5G4_9FUNG</name>
<feature type="non-terminal residue" evidence="3">
    <location>
        <position position="540"/>
    </location>
</feature>
<sequence length="540" mass="61877">MFNDLNSFSPSSKNIQALLRKRKIDPSFSGPTSSCIKRSYKHIFPDSILTTVRAPECFWKRFSPDGKLIIAQTKRASQPILQEISSLNGPYSTENLKIVILDINTGKELSKMVFESDLIHLNNHKGVSLYDNMLCVVSIKFQKIYVLKILDSGKLETVVTIGDNLYADDVLFRSKYPTDGSLDLSAQSSSRKRKRERSAATQTNTLSSLTDVSFRRNSDRERVERRRQRIMGYFNENILDLYPLLHSRGLFELFSEPNSSILLQNNFGILSSQVEQLEAERFQQPKSDVFFNGLKQRMYTFLYKQALASSNASVSQYDKLFIWRCQFVEKDVLLIKFGLLPYVYMRQQTSSSASLNSLSVFMMYNYRTTKVLGVVDNLSEYLGTSFIYKYNSFMFPMTSGFVLQDSFSTLGTIANEVYYRDGFSGYYVEEERESIMGKLGGISQITRRAASNLPFQPQLVSESPYFDTSLYKLSVKSKSTLERTRLSSNIQPAKFYDRETGKLKFLISCAGKNLEEFNRENEMLRDENEEDNSANAITLT</sequence>
<gene>
    <name evidence="3" type="ORF">BB560_005441</name>
</gene>
<evidence type="ECO:0000256" key="1">
    <source>
        <dbReference type="SAM" id="Coils"/>
    </source>
</evidence>
<dbReference type="Proteomes" id="UP000245609">
    <property type="component" value="Unassembled WGS sequence"/>
</dbReference>
<dbReference type="GO" id="GO:0005634">
    <property type="term" value="C:nucleus"/>
    <property type="evidence" value="ECO:0007669"/>
    <property type="project" value="TreeGrafter"/>
</dbReference>
<evidence type="ECO:0000313" key="4">
    <source>
        <dbReference type="Proteomes" id="UP000245609"/>
    </source>
</evidence>
<dbReference type="GO" id="GO:1990756">
    <property type="term" value="F:ubiquitin-like ligase-substrate adaptor activity"/>
    <property type="evidence" value="ECO:0007669"/>
    <property type="project" value="TreeGrafter"/>
</dbReference>
<keyword evidence="1" id="KW-0175">Coiled coil</keyword>
<dbReference type="GO" id="GO:0031625">
    <property type="term" value="F:ubiquitin protein ligase binding"/>
    <property type="evidence" value="ECO:0007669"/>
    <property type="project" value="TreeGrafter"/>
</dbReference>
<keyword evidence="4" id="KW-1185">Reference proteome</keyword>
<protein>
    <submittedName>
        <fullName evidence="3">Uncharacterized protein</fullName>
    </submittedName>
</protein>
<feature type="coiled-coil region" evidence="1">
    <location>
        <begin position="507"/>
        <end position="534"/>
    </location>
</feature>
<dbReference type="Pfam" id="PF09737">
    <property type="entry name" value="Det1"/>
    <property type="match status" value="2"/>
</dbReference>
<dbReference type="GO" id="GO:0031461">
    <property type="term" value="C:cullin-RING ubiquitin ligase complex"/>
    <property type="evidence" value="ECO:0007669"/>
    <property type="project" value="TreeGrafter"/>
</dbReference>
<dbReference type="GO" id="GO:0032436">
    <property type="term" value="P:positive regulation of proteasomal ubiquitin-dependent protein catabolic process"/>
    <property type="evidence" value="ECO:0007669"/>
    <property type="project" value="TreeGrafter"/>
</dbReference>
<reference evidence="3 4" key="1">
    <citation type="journal article" date="2018" name="MBio">
        <title>Comparative Genomics Reveals the Core Gene Toolbox for the Fungus-Insect Symbiosis.</title>
        <authorList>
            <person name="Wang Y."/>
            <person name="Stata M."/>
            <person name="Wang W."/>
            <person name="Stajich J.E."/>
            <person name="White M.M."/>
            <person name="Moncalvo J.M."/>
        </authorList>
    </citation>
    <scope>NUCLEOTIDE SEQUENCE [LARGE SCALE GENOMIC DNA]</scope>
    <source>
        <strain evidence="3 4">SC-DP-2</strain>
    </source>
</reference>
<evidence type="ECO:0000313" key="3">
    <source>
        <dbReference type="EMBL" id="PVU99791.1"/>
    </source>
</evidence>